<evidence type="ECO:0000313" key="2">
    <source>
        <dbReference type="Proteomes" id="UP000005732"/>
    </source>
</evidence>
<dbReference type="Proteomes" id="UP000005732">
    <property type="component" value="Unassembled WGS sequence"/>
</dbReference>
<sequence length="204" mass="22549">MLLPQKLHFLFSCARSFAMGIKAVTTSLPDQLDAIFGPCLPAGQPVKPQEFQLRPASVQKLEHDTAPVLKQYLDTATTGLLLSGAVHRVHPILWLVDHAGDVWFAVEEVVSEETGELLYTMARGSHIPSGHVKLGHPSLLISTTNKSARIGGEIKYFPATQTWKISNRSGRYGTRPHQTEAHLQAVAERFSEFGIELTPNFWTP</sequence>
<gene>
    <name evidence="1" type="ORF">Rleg4DRAFT_1797</name>
</gene>
<reference evidence="1 2" key="1">
    <citation type="submission" date="2012-02" db="EMBL/GenBank/DDBJ databases">
        <title>Improved High-Quality Draft Sequence of Rhizobium leguminosarum bv. trifolii WSM2297.</title>
        <authorList>
            <consortium name="US DOE Joint Genome Institute"/>
            <person name="Lucas S."/>
            <person name="Han J."/>
            <person name="Lapidus A."/>
            <person name="Cheng J.-F."/>
            <person name="Goodwin L."/>
            <person name="Pitluck S."/>
            <person name="Peters L."/>
            <person name="Ovchinnikova G."/>
            <person name="Zhang X."/>
            <person name="Detter J.C."/>
            <person name="Han C."/>
            <person name="Tapia R."/>
            <person name="Land M."/>
            <person name="Hauser L."/>
            <person name="Kyrpides N."/>
            <person name="Ivanova N."/>
            <person name="Pagani I."/>
            <person name="Brau L."/>
            <person name="Yates R."/>
            <person name="O'Hara G."/>
            <person name="Rui T."/>
            <person name="Howieson J."/>
            <person name="Reeve W."/>
            <person name="Woyke T."/>
        </authorList>
    </citation>
    <scope>NUCLEOTIDE SEQUENCE [LARGE SCALE GENOMIC DNA]</scope>
    <source>
        <strain evidence="1 2">WSM2297</strain>
    </source>
</reference>
<dbReference type="AlphaFoldDB" id="J0W4T3"/>
<protein>
    <submittedName>
        <fullName evidence="1">Uncharacterized protein</fullName>
    </submittedName>
</protein>
<evidence type="ECO:0000313" key="1">
    <source>
        <dbReference type="EMBL" id="EJC80183.1"/>
    </source>
</evidence>
<organism evidence="1 2">
    <name type="scientific">Rhizobium leguminosarum bv. trifolii WSM2297</name>
    <dbReference type="NCBI Taxonomy" id="754762"/>
    <lineage>
        <taxon>Bacteria</taxon>
        <taxon>Pseudomonadati</taxon>
        <taxon>Pseudomonadota</taxon>
        <taxon>Alphaproteobacteria</taxon>
        <taxon>Hyphomicrobiales</taxon>
        <taxon>Rhizobiaceae</taxon>
        <taxon>Rhizobium/Agrobacterium group</taxon>
        <taxon>Rhizobium</taxon>
    </lineage>
</organism>
<proteinExistence type="predicted"/>
<dbReference type="HOGENOM" id="CLU_1467590_0_0_5"/>
<name>J0W4T3_RHILT</name>
<dbReference type="RefSeq" id="WP_003580671.1">
    <property type="nucleotide sequence ID" value="NZ_JH719395.1"/>
</dbReference>
<dbReference type="EMBL" id="JH719395">
    <property type="protein sequence ID" value="EJC80183.1"/>
    <property type="molecule type" value="Genomic_DNA"/>
</dbReference>
<accession>J0W4T3</accession>